<name>A0A9P5WX55_9AGAR</name>
<evidence type="ECO:0000313" key="2">
    <source>
        <dbReference type="Proteomes" id="UP000807342"/>
    </source>
</evidence>
<dbReference type="EMBL" id="MU152310">
    <property type="protein sequence ID" value="KAF9440718.1"/>
    <property type="molecule type" value="Genomic_DNA"/>
</dbReference>
<proteinExistence type="predicted"/>
<sequence>MVPHTPPNLLSDSPNPSYINTRVQGELPSVRQLPTNTTGDNDQDNDISLQVPWLYRVLDLVTEQSTGGLVDKIIIVQNGLKNLINDLCPGAYVALTQINFKTLDSLSIHPIGMYGDRCEIINFLSSLGAINKYINQGMNTLDQLYSLSQAFVWDHQEEIKDSLPEGTNNEDEDCLYNFKIIKTNEQEESVISHQGFQIISPLMEVQTPKNEAQSQPPTLLLMMGECSQGFLSVKLLPCINQTIINCSLDNDVVVALIRYGLDVGSHQKPCLDWQERKKKLIKDLRKSKAEGMVALNKELVKGQVALGKELKVFLVGNFSRFLEAYQPQSFLSHLLVLKFERDSSKFPPAFQHSKHHIACIHIIRQKYNAFIGSVINEGFAAANAIDSWCFIDHKEEIMEYSKGLSDQDFLVNLDNYVMEEPLVEDTAKAHAVEQWDLKKAKALKHSMDQFIQEINSTPVLDPSLLPTFTLEHFQVILDRYTQLLANDQILLLIDDQSSELLLYLDSIFSIGDAIMHSQPKKTFLRDKLGQEALLTFDETQHLLISWASPFKLAEWYINDETITCICFIMGMEEIMLVDLKVQACIYSFVSQQFQIPISIMSSPDGVCALLVFQMNNQRILITYHWDMFGALEGISIMLPKACSSLLVTSFVN</sequence>
<gene>
    <name evidence="1" type="ORF">P691DRAFT_781584</name>
</gene>
<dbReference type="AlphaFoldDB" id="A0A9P5WX55"/>
<dbReference type="OrthoDB" id="2343366at2759"/>
<organism evidence="1 2">
    <name type="scientific">Macrolepiota fuliginosa MF-IS2</name>
    <dbReference type="NCBI Taxonomy" id="1400762"/>
    <lineage>
        <taxon>Eukaryota</taxon>
        <taxon>Fungi</taxon>
        <taxon>Dikarya</taxon>
        <taxon>Basidiomycota</taxon>
        <taxon>Agaricomycotina</taxon>
        <taxon>Agaricomycetes</taxon>
        <taxon>Agaricomycetidae</taxon>
        <taxon>Agaricales</taxon>
        <taxon>Agaricineae</taxon>
        <taxon>Agaricaceae</taxon>
        <taxon>Macrolepiota</taxon>
    </lineage>
</organism>
<dbReference type="Proteomes" id="UP000807342">
    <property type="component" value="Unassembled WGS sequence"/>
</dbReference>
<reference evidence="1" key="1">
    <citation type="submission" date="2020-11" db="EMBL/GenBank/DDBJ databases">
        <authorList>
            <consortium name="DOE Joint Genome Institute"/>
            <person name="Ahrendt S."/>
            <person name="Riley R."/>
            <person name="Andreopoulos W."/>
            <person name="Labutti K."/>
            <person name="Pangilinan J."/>
            <person name="Ruiz-Duenas F.J."/>
            <person name="Barrasa J.M."/>
            <person name="Sanchez-Garcia M."/>
            <person name="Camarero S."/>
            <person name="Miyauchi S."/>
            <person name="Serrano A."/>
            <person name="Linde D."/>
            <person name="Babiker R."/>
            <person name="Drula E."/>
            <person name="Ayuso-Fernandez I."/>
            <person name="Pacheco R."/>
            <person name="Padilla G."/>
            <person name="Ferreira P."/>
            <person name="Barriuso J."/>
            <person name="Kellner H."/>
            <person name="Castanera R."/>
            <person name="Alfaro M."/>
            <person name="Ramirez L."/>
            <person name="Pisabarro A.G."/>
            <person name="Kuo A."/>
            <person name="Tritt A."/>
            <person name="Lipzen A."/>
            <person name="He G."/>
            <person name="Yan M."/>
            <person name="Ng V."/>
            <person name="Cullen D."/>
            <person name="Martin F."/>
            <person name="Rosso M.-N."/>
            <person name="Henrissat B."/>
            <person name="Hibbett D."/>
            <person name="Martinez A.T."/>
            <person name="Grigoriev I.V."/>
        </authorList>
    </citation>
    <scope>NUCLEOTIDE SEQUENCE</scope>
    <source>
        <strain evidence="1">MF-IS2</strain>
    </source>
</reference>
<comment type="caution">
    <text evidence="1">The sequence shown here is derived from an EMBL/GenBank/DDBJ whole genome shotgun (WGS) entry which is preliminary data.</text>
</comment>
<evidence type="ECO:0000313" key="1">
    <source>
        <dbReference type="EMBL" id="KAF9440718.1"/>
    </source>
</evidence>
<keyword evidence="2" id="KW-1185">Reference proteome</keyword>
<accession>A0A9P5WX55</accession>
<protein>
    <submittedName>
        <fullName evidence="1">Uncharacterized protein</fullName>
    </submittedName>
</protein>